<dbReference type="Pfam" id="PF13672">
    <property type="entry name" value="PP2C_2"/>
    <property type="match status" value="1"/>
</dbReference>
<feature type="domain" description="PPM-type phosphatase" evidence="1">
    <location>
        <begin position="2"/>
        <end position="250"/>
    </location>
</feature>
<accession>F9UKQ0</accession>
<reference evidence="2 3" key="1">
    <citation type="journal article" date="2013" name="Genome Announc.">
        <title>Genome Sequence of Mycoplasma columbinum Strain SF7.</title>
        <authorList>
            <person name="Guo Z."/>
            <person name="Xu X."/>
            <person name="Zheng Q."/>
            <person name="Li T."/>
            <person name="Kuang S."/>
            <person name="Zhang Z."/>
            <person name="Chen Y."/>
            <person name="Lu X."/>
            <person name="Zhou R."/>
            <person name="Bi D."/>
            <person name="Jin H."/>
        </authorList>
    </citation>
    <scope>NUCLEOTIDE SEQUENCE [LARGE SCALE GENOMIC DNA]</scope>
    <source>
        <strain evidence="2 3">SF7</strain>
    </source>
</reference>
<dbReference type="SUPFAM" id="SSF81606">
    <property type="entry name" value="PP2C-like"/>
    <property type="match status" value="1"/>
</dbReference>
<dbReference type="GO" id="GO:0004722">
    <property type="term" value="F:protein serine/threonine phosphatase activity"/>
    <property type="evidence" value="ECO:0007669"/>
    <property type="project" value="InterPro"/>
</dbReference>
<evidence type="ECO:0000313" key="3">
    <source>
        <dbReference type="Proteomes" id="UP000004978"/>
    </source>
</evidence>
<dbReference type="SMART" id="SM00331">
    <property type="entry name" value="PP2C_SIG"/>
    <property type="match status" value="1"/>
</dbReference>
<dbReference type="InterPro" id="IPR001932">
    <property type="entry name" value="PPM-type_phosphatase-like_dom"/>
</dbReference>
<dbReference type="RefSeq" id="WP_006608868.1">
    <property type="nucleotide sequence ID" value="NZ_AFXA01000011.1"/>
</dbReference>
<name>F9UKQ0_9BACT</name>
<keyword evidence="3" id="KW-1185">Reference proteome</keyword>
<dbReference type="InterPro" id="IPR036457">
    <property type="entry name" value="PPM-type-like_dom_sf"/>
</dbReference>
<dbReference type="InterPro" id="IPR015655">
    <property type="entry name" value="PP2C"/>
</dbReference>
<organism evidence="2 3">
    <name type="scientific">Mycoplasmopsis columbina SF7</name>
    <dbReference type="NCBI Taxonomy" id="1037410"/>
    <lineage>
        <taxon>Bacteria</taxon>
        <taxon>Bacillati</taxon>
        <taxon>Mycoplasmatota</taxon>
        <taxon>Mycoplasmoidales</taxon>
        <taxon>Metamycoplasmataceae</taxon>
        <taxon>Mycoplasmopsis</taxon>
    </lineage>
</organism>
<dbReference type="AlphaFoldDB" id="F9UKQ0"/>
<dbReference type="Proteomes" id="UP000004978">
    <property type="component" value="Unassembled WGS sequence"/>
</dbReference>
<sequence>MDIGKNSNIGTKRLENQDRVDVLQRDTFALLLLCDGMGGHFGGSLASTITINVFKNEFFTTLPESFDSNNINNFVQWFQNTLEKVKTNMKNAANGDEAKMDMGTTLTGAFVDSKSKTIIIFNIGDSRTFLLTKNGDLHQITKDHNVYNKLVLEDGWSKIDALKFKGWRALTSALGPLKKTKLEIHNVSDHYNIIQMLLSTSDGVHGFLDNMAITQILKTKENPDDTCEILVEQAMLNHSNDNLSAGIIVLDEK</sequence>
<protein>
    <submittedName>
        <fullName evidence="2">Protein phosphatase 2c domain-containing protein</fullName>
    </submittedName>
</protein>
<dbReference type="STRING" id="1037410.MCSF7_02316"/>
<dbReference type="CDD" id="cd00143">
    <property type="entry name" value="PP2Cc"/>
    <property type="match status" value="1"/>
</dbReference>
<evidence type="ECO:0000259" key="1">
    <source>
        <dbReference type="PROSITE" id="PS51746"/>
    </source>
</evidence>
<evidence type="ECO:0000313" key="2">
    <source>
        <dbReference type="EMBL" id="EGV00255.1"/>
    </source>
</evidence>
<proteinExistence type="predicted"/>
<dbReference type="eggNOG" id="COG0631">
    <property type="taxonomic scope" value="Bacteria"/>
</dbReference>
<dbReference type="PROSITE" id="PS51746">
    <property type="entry name" value="PPM_2"/>
    <property type="match status" value="1"/>
</dbReference>
<dbReference type="SMART" id="SM00332">
    <property type="entry name" value="PP2Cc"/>
    <property type="match status" value="1"/>
</dbReference>
<dbReference type="PANTHER" id="PTHR47992">
    <property type="entry name" value="PROTEIN PHOSPHATASE"/>
    <property type="match status" value="1"/>
</dbReference>
<dbReference type="Gene3D" id="3.60.40.10">
    <property type="entry name" value="PPM-type phosphatase domain"/>
    <property type="match status" value="1"/>
</dbReference>
<comment type="caution">
    <text evidence="2">The sequence shown here is derived from an EMBL/GenBank/DDBJ whole genome shotgun (WGS) entry which is preliminary data.</text>
</comment>
<dbReference type="EMBL" id="AFXA01000011">
    <property type="protein sequence ID" value="EGV00255.1"/>
    <property type="molecule type" value="Genomic_DNA"/>
</dbReference>
<gene>
    <name evidence="2" type="ORF">MCSF7_02316</name>
</gene>